<reference evidence="1 2" key="1">
    <citation type="submission" date="2016-10" db="EMBL/GenBank/DDBJ databases">
        <authorList>
            <person name="de Groot N.N."/>
        </authorList>
    </citation>
    <scope>NUCLEOTIDE SEQUENCE [LARGE SCALE GENOMIC DNA]</scope>
    <source>
        <strain evidence="1 2">DSM 21228</strain>
    </source>
</reference>
<organism evidence="1 2">
    <name type="scientific">Thiothrix caldifontis</name>
    <dbReference type="NCBI Taxonomy" id="525918"/>
    <lineage>
        <taxon>Bacteria</taxon>
        <taxon>Pseudomonadati</taxon>
        <taxon>Pseudomonadota</taxon>
        <taxon>Gammaproteobacteria</taxon>
        <taxon>Thiotrichales</taxon>
        <taxon>Thiotrichaceae</taxon>
        <taxon>Thiothrix</taxon>
    </lineage>
</organism>
<dbReference type="EMBL" id="FNQP01000007">
    <property type="protein sequence ID" value="SEA37211.1"/>
    <property type="molecule type" value="Genomic_DNA"/>
</dbReference>
<dbReference type="OrthoDB" id="9836388at2"/>
<dbReference type="RefSeq" id="WP_093066856.1">
    <property type="nucleotide sequence ID" value="NZ_FNQP01000007.1"/>
</dbReference>
<sequence length="276" mass="29625">MAVISFINAIQDYLLRPSSLSPAPVSVGIIEALASSELPAIVLSLSDLTQPLTGLGERAELIDNGALRWTSRINLANPILPREESGNLLSLDRRTLTLPHGGLVDSGGQNTPFGADDLQATLDGNPFTVVAANPASGEVAVKPAIGQLTFGTPLPATGIMAVTYFLGQWERRVERLSGMLKLVVIGDNSTDVRDLSNSVLDNLKHAPAGIRGLRQLALNEAGAVILSAANQSQRLLRWHFDYEHILDEPESSGGVLRRIRLRSRLDNAPFEVETIS</sequence>
<evidence type="ECO:0000313" key="2">
    <source>
        <dbReference type="Proteomes" id="UP000199397"/>
    </source>
</evidence>
<gene>
    <name evidence="1" type="ORF">SAMN05660964_01430</name>
</gene>
<dbReference type="Proteomes" id="UP000199397">
    <property type="component" value="Unassembled WGS sequence"/>
</dbReference>
<dbReference type="STRING" id="525918.SAMN05660964_01430"/>
<keyword evidence="2" id="KW-1185">Reference proteome</keyword>
<name>A0A1H4AN16_9GAMM</name>
<evidence type="ECO:0000313" key="1">
    <source>
        <dbReference type="EMBL" id="SEA37211.1"/>
    </source>
</evidence>
<protein>
    <submittedName>
        <fullName evidence="1">Uncharacterized protein</fullName>
    </submittedName>
</protein>
<proteinExistence type="predicted"/>
<accession>A0A1H4AN16</accession>
<dbReference type="AlphaFoldDB" id="A0A1H4AN16"/>